<proteinExistence type="predicted"/>
<feature type="non-terminal residue" evidence="1">
    <location>
        <position position="1"/>
    </location>
</feature>
<keyword evidence="2" id="KW-1185">Reference proteome</keyword>
<organism evidence="1 2">
    <name type="scientific">Aspergillus costaricaensis CBS 115574</name>
    <dbReference type="NCBI Taxonomy" id="1448317"/>
    <lineage>
        <taxon>Eukaryota</taxon>
        <taxon>Fungi</taxon>
        <taxon>Dikarya</taxon>
        <taxon>Ascomycota</taxon>
        <taxon>Pezizomycotina</taxon>
        <taxon>Eurotiomycetes</taxon>
        <taxon>Eurotiomycetidae</taxon>
        <taxon>Eurotiales</taxon>
        <taxon>Aspergillaceae</taxon>
        <taxon>Aspergillus</taxon>
        <taxon>Aspergillus subgen. Circumdati</taxon>
    </lineage>
</organism>
<dbReference type="Proteomes" id="UP000249748">
    <property type="component" value="Unassembled WGS sequence"/>
</dbReference>
<accession>A0ACD1ITS7</accession>
<sequence length="130" mass="14789">VICATHPLPCSTSENYWRDRRTSAGIAKGHRNLPGIIFIFLYFLCLLLPSSLWQRNIPVYGDSDTVAARLSRDNRGCWREVSWITRFGRRQCRRGFHGPNVSQSGNEYPKCRDGGTLLMVTQTTTPTGRE</sequence>
<dbReference type="EMBL" id="KZ824536">
    <property type="protein sequence ID" value="RAK93948.1"/>
    <property type="molecule type" value="Genomic_DNA"/>
</dbReference>
<protein>
    <submittedName>
        <fullName evidence="1">Uncharacterized protein</fullName>
    </submittedName>
</protein>
<evidence type="ECO:0000313" key="1">
    <source>
        <dbReference type="EMBL" id="RAK93948.1"/>
    </source>
</evidence>
<name>A0ACD1ITS7_9EURO</name>
<reference evidence="1" key="1">
    <citation type="submission" date="2018-02" db="EMBL/GenBank/DDBJ databases">
        <title>The genomes of Aspergillus section Nigri reveals drivers in fungal speciation.</title>
        <authorList>
            <consortium name="DOE Joint Genome Institute"/>
            <person name="Vesth T.C."/>
            <person name="Nybo J."/>
            <person name="Theobald S."/>
            <person name="Brandl J."/>
            <person name="Frisvad J.C."/>
            <person name="Nielsen K.F."/>
            <person name="Lyhne E.K."/>
            <person name="Kogle M.E."/>
            <person name="Kuo A."/>
            <person name="Riley R."/>
            <person name="Clum A."/>
            <person name="Nolan M."/>
            <person name="Lipzen A."/>
            <person name="Salamov A."/>
            <person name="Henrissat B."/>
            <person name="Wiebenga A."/>
            <person name="De vries R.P."/>
            <person name="Grigoriev I.V."/>
            <person name="Mortensen U.H."/>
            <person name="Andersen M.R."/>
            <person name="Baker S.E."/>
        </authorList>
    </citation>
    <scope>NUCLEOTIDE SEQUENCE</scope>
    <source>
        <strain evidence="1">CBS 115574</strain>
    </source>
</reference>
<gene>
    <name evidence="1" type="ORF">BO79DRAFT_268446</name>
</gene>
<evidence type="ECO:0000313" key="2">
    <source>
        <dbReference type="Proteomes" id="UP000249748"/>
    </source>
</evidence>